<evidence type="ECO:0000313" key="2">
    <source>
        <dbReference type="Proteomes" id="UP000592820"/>
    </source>
</evidence>
<reference evidence="1 2" key="1">
    <citation type="submission" date="2020-08" db="EMBL/GenBank/DDBJ databases">
        <title>Genomic Encyclopedia of Type Strains, Phase IV (KMG-V): Genome sequencing to study the core and pangenomes of soil and plant-associated prokaryotes.</title>
        <authorList>
            <person name="Whitman W."/>
        </authorList>
    </citation>
    <scope>NUCLEOTIDE SEQUENCE [LARGE SCALE GENOMIC DNA]</scope>
    <source>
        <strain evidence="1 2">JPY162</strain>
    </source>
</reference>
<proteinExistence type="predicted"/>
<comment type="caution">
    <text evidence="1">The sequence shown here is derived from an EMBL/GenBank/DDBJ whole genome shotgun (WGS) entry which is preliminary data.</text>
</comment>
<name>A0A7W8L6Y5_9BURK</name>
<dbReference type="RefSeq" id="WP_176125264.1">
    <property type="nucleotide sequence ID" value="NZ_JACHDE010000006.1"/>
</dbReference>
<evidence type="ECO:0000313" key="1">
    <source>
        <dbReference type="EMBL" id="MBB5401647.1"/>
    </source>
</evidence>
<organism evidence="1 2">
    <name type="scientific">Paraburkholderia youngii</name>
    <dbReference type="NCBI Taxonomy" id="2782701"/>
    <lineage>
        <taxon>Bacteria</taxon>
        <taxon>Pseudomonadati</taxon>
        <taxon>Pseudomonadota</taxon>
        <taxon>Betaproteobacteria</taxon>
        <taxon>Burkholderiales</taxon>
        <taxon>Burkholderiaceae</taxon>
        <taxon>Paraburkholderia</taxon>
    </lineage>
</organism>
<dbReference type="Proteomes" id="UP000592820">
    <property type="component" value="Unassembled WGS sequence"/>
</dbReference>
<sequence>MSVIATIADVRTFDWIGGNGSGCVSPLFKFIAGKRPVEFGIPEAASRQCELPTRSSRSI</sequence>
<protein>
    <submittedName>
        <fullName evidence="1">Uncharacterized protein</fullName>
    </submittedName>
</protein>
<accession>A0A7W8L6Y5</accession>
<dbReference type="AlphaFoldDB" id="A0A7W8L6Y5"/>
<gene>
    <name evidence="1" type="ORF">HDG41_003730</name>
</gene>
<dbReference type="EMBL" id="JACHDE010000006">
    <property type="protein sequence ID" value="MBB5401647.1"/>
    <property type="molecule type" value="Genomic_DNA"/>
</dbReference>